<dbReference type="SUPFAM" id="SSF46689">
    <property type="entry name" value="Homeodomain-like"/>
    <property type="match status" value="1"/>
</dbReference>
<evidence type="ECO:0000313" key="7">
    <source>
        <dbReference type="Proteomes" id="UP001601948"/>
    </source>
</evidence>
<dbReference type="InterPro" id="IPR009057">
    <property type="entry name" value="Homeodomain-like_sf"/>
</dbReference>
<dbReference type="EMBL" id="JBIAPI010000016">
    <property type="protein sequence ID" value="MFF3228794.1"/>
    <property type="molecule type" value="Genomic_DNA"/>
</dbReference>
<dbReference type="Gene3D" id="1.10.10.60">
    <property type="entry name" value="Homeodomain-like"/>
    <property type="match status" value="1"/>
</dbReference>
<evidence type="ECO:0000259" key="5">
    <source>
        <dbReference type="PROSITE" id="PS50977"/>
    </source>
</evidence>
<sequence>MDDGRTMQRPGGRSARVRAAVHAAVLELLETHPWEELSVPLVATASGVHQATIYRRWGTMSALLHDVVDEWSTTTASLPDTGALHDDLHRYAAAVATSLRNGNVPLILRAVVMEIRPGQQRRRSPAFAERERQLQAMLDRADQRGEPVPTLADLVELVVAPLYFHALFTEPMTDAEAARLVDRLLDIVTHRGSAASATHA</sequence>
<keyword evidence="7" id="KW-1185">Reference proteome</keyword>
<dbReference type="PROSITE" id="PS50977">
    <property type="entry name" value="HTH_TETR_2"/>
    <property type="match status" value="1"/>
</dbReference>
<dbReference type="InterPro" id="IPR001647">
    <property type="entry name" value="HTH_TetR"/>
</dbReference>
<dbReference type="InterPro" id="IPR036271">
    <property type="entry name" value="Tet_transcr_reg_TetR-rel_C_sf"/>
</dbReference>
<dbReference type="InterPro" id="IPR011075">
    <property type="entry name" value="TetR_C"/>
</dbReference>
<gene>
    <name evidence="6" type="ORF">ACFYV7_38780</name>
</gene>
<dbReference type="SUPFAM" id="SSF48498">
    <property type="entry name" value="Tetracyclin repressor-like, C-terminal domain"/>
    <property type="match status" value="1"/>
</dbReference>
<protein>
    <submittedName>
        <fullName evidence="6">TetR-like C-terminal domain-containing protein</fullName>
    </submittedName>
</protein>
<feature type="domain" description="HTH tetR-type" evidence="5">
    <location>
        <begin position="15"/>
        <end position="75"/>
    </location>
</feature>
<reference evidence="6 7" key="1">
    <citation type="submission" date="2024-10" db="EMBL/GenBank/DDBJ databases">
        <title>The Natural Products Discovery Center: Release of the First 8490 Sequenced Strains for Exploring Actinobacteria Biosynthetic Diversity.</title>
        <authorList>
            <person name="Kalkreuter E."/>
            <person name="Kautsar S.A."/>
            <person name="Yang D."/>
            <person name="Bader C.D."/>
            <person name="Teijaro C.N."/>
            <person name="Fluegel L."/>
            <person name="Davis C.M."/>
            <person name="Simpson J.R."/>
            <person name="Lauterbach L."/>
            <person name="Steele A.D."/>
            <person name="Gui C."/>
            <person name="Meng S."/>
            <person name="Li G."/>
            <person name="Viehrig K."/>
            <person name="Ye F."/>
            <person name="Su P."/>
            <person name="Kiefer A.F."/>
            <person name="Nichols A."/>
            <person name="Cepeda A.J."/>
            <person name="Yan W."/>
            <person name="Fan B."/>
            <person name="Jiang Y."/>
            <person name="Adhikari A."/>
            <person name="Zheng C.-J."/>
            <person name="Schuster L."/>
            <person name="Cowan T.M."/>
            <person name="Smanski M.J."/>
            <person name="Chevrette M.G."/>
            <person name="De Carvalho L.P.S."/>
            <person name="Shen B."/>
        </authorList>
    </citation>
    <scope>NUCLEOTIDE SEQUENCE [LARGE SCALE GENOMIC DNA]</scope>
    <source>
        <strain evidence="6 7">NPDC003040</strain>
    </source>
</reference>
<comment type="caution">
    <text evidence="6">The sequence shown here is derived from an EMBL/GenBank/DDBJ whole genome shotgun (WGS) entry which is preliminary data.</text>
</comment>
<evidence type="ECO:0000256" key="1">
    <source>
        <dbReference type="ARBA" id="ARBA00023015"/>
    </source>
</evidence>
<dbReference type="Pfam" id="PF00440">
    <property type="entry name" value="TetR_N"/>
    <property type="match status" value="1"/>
</dbReference>
<evidence type="ECO:0000256" key="3">
    <source>
        <dbReference type="ARBA" id="ARBA00023163"/>
    </source>
</evidence>
<dbReference type="InterPro" id="IPR050109">
    <property type="entry name" value="HTH-type_TetR-like_transc_reg"/>
</dbReference>
<name>A0ABW6R5J6_9NOCA</name>
<feature type="DNA-binding region" description="H-T-H motif" evidence="4">
    <location>
        <begin position="38"/>
        <end position="57"/>
    </location>
</feature>
<evidence type="ECO:0000256" key="4">
    <source>
        <dbReference type="PROSITE-ProRule" id="PRU00335"/>
    </source>
</evidence>
<dbReference type="Pfam" id="PF16859">
    <property type="entry name" value="TetR_C_11"/>
    <property type="match status" value="1"/>
</dbReference>
<dbReference type="PANTHER" id="PTHR30055:SF148">
    <property type="entry name" value="TETR-FAMILY TRANSCRIPTIONAL REGULATOR"/>
    <property type="match status" value="1"/>
</dbReference>
<keyword evidence="3" id="KW-0804">Transcription</keyword>
<keyword evidence="2 4" id="KW-0238">DNA-binding</keyword>
<accession>A0ABW6R5J6</accession>
<proteinExistence type="predicted"/>
<evidence type="ECO:0000256" key="2">
    <source>
        <dbReference type="ARBA" id="ARBA00023125"/>
    </source>
</evidence>
<dbReference type="Proteomes" id="UP001601948">
    <property type="component" value="Unassembled WGS sequence"/>
</dbReference>
<evidence type="ECO:0000313" key="6">
    <source>
        <dbReference type="EMBL" id="MFF3228794.1"/>
    </source>
</evidence>
<keyword evidence="1" id="KW-0805">Transcription regulation</keyword>
<organism evidence="6 7">
    <name type="scientific">Nocardia suismassiliense</name>
    <dbReference type="NCBI Taxonomy" id="2077092"/>
    <lineage>
        <taxon>Bacteria</taxon>
        <taxon>Bacillati</taxon>
        <taxon>Actinomycetota</taxon>
        <taxon>Actinomycetes</taxon>
        <taxon>Mycobacteriales</taxon>
        <taxon>Nocardiaceae</taxon>
        <taxon>Nocardia</taxon>
    </lineage>
</organism>
<dbReference type="RefSeq" id="WP_387725872.1">
    <property type="nucleotide sequence ID" value="NZ_JBIAPI010000016.1"/>
</dbReference>
<dbReference type="PANTHER" id="PTHR30055">
    <property type="entry name" value="HTH-TYPE TRANSCRIPTIONAL REGULATOR RUTR"/>
    <property type="match status" value="1"/>
</dbReference>
<dbReference type="Gene3D" id="1.10.357.10">
    <property type="entry name" value="Tetracycline Repressor, domain 2"/>
    <property type="match status" value="1"/>
</dbReference>